<feature type="transmembrane region" description="Helical" evidence="1">
    <location>
        <begin position="75"/>
        <end position="95"/>
    </location>
</feature>
<evidence type="ECO:0000313" key="2">
    <source>
        <dbReference type="EMBL" id="CAD8092477.1"/>
    </source>
</evidence>
<evidence type="ECO:0000256" key="1">
    <source>
        <dbReference type="SAM" id="Phobius"/>
    </source>
</evidence>
<evidence type="ECO:0000313" key="3">
    <source>
        <dbReference type="Proteomes" id="UP000692954"/>
    </source>
</evidence>
<feature type="transmembrane region" description="Helical" evidence="1">
    <location>
        <begin position="6"/>
        <end position="28"/>
    </location>
</feature>
<name>A0A8S1NH76_9CILI</name>
<dbReference type="AlphaFoldDB" id="A0A8S1NH76"/>
<comment type="caution">
    <text evidence="2">The sequence shown here is derived from an EMBL/GenBank/DDBJ whole genome shotgun (WGS) entry which is preliminary data.</text>
</comment>
<proteinExistence type="predicted"/>
<sequence length="144" mass="16180">MLNILKNTLIIYLGLLGLSLISILVICLDSEYESHCPQMAIKIMKSISNLQIVDEVKMAIIPIIKELPIKWIKPLVMSSLMMALAFVISLLYNMIKVAYSLIMSVFCVILIIVLISLSLGIGMNSLDIQKIAQQYLEQIKLLNQ</sequence>
<gene>
    <name evidence="2" type="ORF">PSON_ATCC_30995.1.T0590070</name>
</gene>
<keyword evidence="1" id="KW-1133">Transmembrane helix</keyword>
<protein>
    <submittedName>
        <fullName evidence="2">Uncharacterized protein</fullName>
    </submittedName>
</protein>
<feature type="transmembrane region" description="Helical" evidence="1">
    <location>
        <begin position="101"/>
        <end position="121"/>
    </location>
</feature>
<keyword evidence="1" id="KW-0812">Transmembrane</keyword>
<accession>A0A8S1NH76</accession>
<dbReference type="OrthoDB" id="309361at2759"/>
<keyword evidence="1" id="KW-0472">Membrane</keyword>
<dbReference type="EMBL" id="CAJJDN010000059">
    <property type="protein sequence ID" value="CAD8092477.1"/>
    <property type="molecule type" value="Genomic_DNA"/>
</dbReference>
<reference evidence="2" key="1">
    <citation type="submission" date="2021-01" db="EMBL/GenBank/DDBJ databases">
        <authorList>
            <consortium name="Genoscope - CEA"/>
            <person name="William W."/>
        </authorList>
    </citation>
    <scope>NUCLEOTIDE SEQUENCE</scope>
</reference>
<dbReference type="Proteomes" id="UP000692954">
    <property type="component" value="Unassembled WGS sequence"/>
</dbReference>
<keyword evidence="3" id="KW-1185">Reference proteome</keyword>
<organism evidence="2 3">
    <name type="scientific">Paramecium sonneborni</name>
    <dbReference type="NCBI Taxonomy" id="65129"/>
    <lineage>
        <taxon>Eukaryota</taxon>
        <taxon>Sar</taxon>
        <taxon>Alveolata</taxon>
        <taxon>Ciliophora</taxon>
        <taxon>Intramacronucleata</taxon>
        <taxon>Oligohymenophorea</taxon>
        <taxon>Peniculida</taxon>
        <taxon>Parameciidae</taxon>
        <taxon>Paramecium</taxon>
    </lineage>
</organism>